<evidence type="ECO:0000313" key="2">
    <source>
        <dbReference type="EMBL" id="MEZ8196908.1"/>
    </source>
</evidence>
<keyword evidence="3" id="KW-1185">Reference proteome</keyword>
<protein>
    <submittedName>
        <fullName evidence="2">Uncharacterized protein</fullName>
    </submittedName>
</protein>
<sequence>MSTDDSGVESEKTCAEKLYKWAKPKVEVLRVLLQFVVGLFIFYTIFLKVFQFADLQFECLPLATKLYGKAFLEIIGGSLLVSSAIELGYMLFTPGPDEAIDPLILSITASALIALSKDEAKLFDSAYLMDAAIIILFSISLTLLFYLRWKCSQWFSDMS</sequence>
<keyword evidence="1" id="KW-0812">Transmembrane</keyword>
<dbReference type="EMBL" id="JBGOOT010000034">
    <property type="protein sequence ID" value="MEZ8196908.1"/>
    <property type="molecule type" value="Genomic_DNA"/>
</dbReference>
<evidence type="ECO:0000313" key="3">
    <source>
        <dbReference type="Proteomes" id="UP001569153"/>
    </source>
</evidence>
<accession>A0ABV4MBJ0</accession>
<feature type="transmembrane region" description="Helical" evidence="1">
    <location>
        <begin position="71"/>
        <end position="93"/>
    </location>
</feature>
<feature type="transmembrane region" description="Helical" evidence="1">
    <location>
        <begin position="31"/>
        <end position="50"/>
    </location>
</feature>
<evidence type="ECO:0000256" key="1">
    <source>
        <dbReference type="SAM" id="Phobius"/>
    </source>
</evidence>
<dbReference type="Proteomes" id="UP001569153">
    <property type="component" value="Unassembled WGS sequence"/>
</dbReference>
<gene>
    <name evidence="2" type="ORF">ACED38_18760</name>
</gene>
<feature type="transmembrane region" description="Helical" evidence="1">
    <location>
        <begin position="127"/>
        <end position="149"/>
    </location>
</feature>
<reference evidence="2 3" key="1">
    <citation type="submission" date="2024-06" db="EMBL/GenBank/DDBJ databases">
        <authorList>
            <person name="Steensen K."/>
            <person name="Seneca J."/>
            <person name="Bartlau N."/>
            <person name="Yu A.X."/>
            <person name="Polz M.F."/>
        </authorList>
    </citation>
    <scope>NUCLEOTIDE SEQUENCE [LARGE SCALE GENOMIC DNA]</scope>
    <source>
        <strain evidence="2 3">FF146</strain>
    </source>
</reference>
<keyword evidence="1" id="KW-1133">Transmembrane helix</keyword>
<proteinExistence type="predicted"/>
<keyword evidence="1" id="KW-0472">Membrane</keyword>
<organism evidence="2 3">
    <name type="scientific">Vibrio cortegadensis</name>
    <dbReference type="NCBI Taxonomy" id="1328770"/>
    <lineage>
        <taxon>Bacteria</taxon>
        <taxon>Pseudomonadati</taxon>
        <taxon>Pseudomonadota</taxon>
        <taxon>Gammaproteobacteria</taxon>
        <taxon>Vibrionales</taxon>
        <taxon>Vibrionaceae</taxon>
        <taxon>Vibrio</taxon>
    </lineage>
</organism>
<comment type="caution">
    <text evidence="2">The sequence shown here is derived from an EMBL/GenBank/DDBJ whole genome shotgun (WGS) entry which is preliminary data.</text>
</comment>
<name>A0ABV4MBJ0_9VIBR</name>
<dbReference type="RefSeq" id="WP_371731144.1">
    <property type="nucleotide sequence ID" value="NZ_JBGOOT010000034.1"/>
</dbReference>